<sequence>MTAWVFPVGHYLGPFVPGHDEPAESHRIRIGDELVKLVTETEFMAWGLAHGLPDAVSPVSGRVWTRAVMAAIAGGRGTTDLADAVDGLLALGALVEVGPDAVDPATFARSHRLRPLLAGLGTTAARPDRYRIGVFGEEPVAVVDAQVFDLWQWAPRVDTLWDLDELQAGTAPLLGDDADGVPGLLHRVHTLIANGCGYLDVAATST</sequence>
<dbReference type="EMBL" id="BOPG01000081">
    <property type="protein sequence ID" value="GIJ62628.1"/>
    <property type="molecule type" value="Genomic_DNA"/>
</dbReference>
<evidence type="ECO:0000313" key="2">
    <source>
        <dbReference type="Proteomes" id="UP000612585"/>
    </source>
</evidence>
<organism evidence="1 2">
    <name type="scientific">Virgisporangium aurantiacum</name>
    <dbReference type="NCBI Taxonomy" id="175570"/>
    <lineage>
        <taxon>Bacteria</taxon>
        <taxon>Bacillati</taxon>
        <taxon>Actinomycetota</taxon>
        <taxon>Actinomycetes</taxon>
        <taxon>Micromonosporales</taxon>
        <taxon>Micromonosporaceae</taxon>
        <taxon>Virgisporangium</taxon>
    </lineage>
</organism>
<proteinExistence type="predicted"/>
<gene>
    <name evidence="1" type="ORF">Vau01_101440</name>
</gene>
<protein>
    <submittedName>
        <fullName evidence="1">Uncharacterized protein</fullName>
    </submittedName>
</protein>
<reference evidence="1" key="1">
    <citation type="submission" date="2021-01" db="EMBL/GenBank/DDBJ databases">
        <title>Whole genome shotgun sequence of Virgisporangium aurantiacum NBRC 16421.</title>
        <authorList>
            <person name="Komaki H."/>
            <person name="Tamura T."/>
        </authorList>
    </citation>
    <scope>NUCLEOTIDE SEQUENCE</scope>
    <source>
        <strain evidence="1">NBRC 16421</strain>
    </source>
</reference>
<comment type="caution">
    <text evidence="1">The sequence shown here is derived from an EMBL/GenBank/DDBJ whole genome shotgun (WGS) entry which is preliminary data.</text>
</comment>
<dbReference type="Proteomes" id="UP000612585">
    <property type="component" value="Unassembled WGS sequence"/>
</dbReference>
<evidence type="ECO:0000313" key="1">
    <source>
        <dbReference type="EMBL" id="GIJ62628.1"/>
    </source>
</evidence>
<dbReference type="AlphaFoldDB" id="A0A8J3ZGZ1"/>
<keyword evidence="2" id="KW-1185">Reference proteome</keyword>
<dbReference type="RefSeq" id="WP_204008396.1">
    <property type="nucleotide sequence ID" value="NZ_BOPG01000081.1"/>
</dbReference>
<accession>A0A8J3ZGZ1</accession>
<name>A0A8J3ZGZ1_9ACTN</name>